<organism evidence="1 2">
    <name type="scientific">Edwardsiella anguillarum ET080813</name>
    <dbReference type="NCBI Taxonomy" id="667120"/>
    <lineage>
        <taxon>Bacteria</taxon>
        <taxon>Pseudomonadati</taxon>
        <taxon>Pseudomonadota</taxon>
        <taxon>Gammaproteobacteria</taxon>
        <taxon>Enterobacterales</taxon>
        <taxon>Hafniaceae</taxon>
        <taxon>Edwardsiella</taxon>
    </lineage>
</organism>
<dbReference type="Proteomes" id="UP000028681">
    <property type="component" value="Chromosome"/>
</dbReference>
<dbReference type="HOGENOM" id="CLU_3288787_0_0_6"/>
<reference evidence="1 2" key="1">
    <citation type="journal article" date="2012" name="PLoS ONE">
        <title>Edwardsiella comparative phylogenomics reveal the new intra/inter-species taxonomic relationships, virulence evolution and niche adaptation mechanisms.</title>
        <authorList>
            <person name="Yang M."/>
            <person name="Lv Y."/>
            <person name="Xiao J."/>
            <person name="Wu H."/>
            <person name="Zheng H."/>
            <person name="Liu Q."/>
            <person name="Zhang Y."/>
            <person name="Wang Q."/>
        </authorList>
    </citation>
    <scope>NUCLEOTIDE SEQUENCE [LARGE SCALE GENOMIC DNA]</scope>
    <source>
        <strain evidence="2">080813</strain>
    </source>
</reference>
<gene>
    <name evidence="1" type="ORF">ETEE_3614</name>
</gene>
<dbReference type="KEGG" id="ete:ETEE_3614"/>
<dbReference type="EMBL" id="CP006664">
    <property type="protein sequence ID" value="AIJ10034.1"/>
    <property type="molecule type" value="Genomic_DNA"/>
</dbReference>
<dbReference type="AlphaFoldDB" id="A0A076LX93"/>
<proteinExistence type="predicted"/>
<name>A0A076LX93_9GAMM</name>
<sequence length="40" mass="4567">MLIYTSITARYNNIRAKALAIYLCWSRSGIADNLFNGCRL</sequence>
<accession>A0A076LX93</accession>
<evidence type="ECO:0000313" key="2">
    <source>
        <dbReference type="Proteomes" id="UP000028681"/>
    </source>
</evidence>
<protein>
    <submittedName>
        <fullName evidence="1">Uncharacterized protein</fullName>
    </submittedName>
</protein>
<evidence type="ECO:0000313" key="1">
    <source>
        <dbReference type="EMBL" id="AIJ10034.1"/>
    </source>
</evidence>